<dbReference type="PANTHER" id="PTHR45665">
    <property type="entry name" value="AQUAPORIN-8"/>
    <property type="match status" value="1"/>
</dbReference>
<keyword evidence="5 7" id="KW-1133">Transmembrane helix</keyword>
<evidence type="ECO:0000256" key="5">
    <source>
        <dbReference type="ARBA" id="ARBA00022989"/>
    </source>
</evidence>
<dbReference type="GO" id="GO:0016020">
    <property type="term" value="C:membrane"/>
    <property type="evidence" value="ECO:0007669"/>
    <property type="project" value="InterPro"/>
</dbReference>
<organism evidence="8">
    <name type="scientific">viral metagenome</name>
    <dbReference type="NCBI Taxonomy" id="1070528"/>
    <lineage>
        <taxon>unclassified sequences</taxon>
        <taxon>metagenomes</taxon>
        <taxon>organismal metagenomes</taxon>
    </lineage>
</organism>
<sequence length="99" mass="10705">MEIMKYLVEFLGTFIFLSVILTQGKPIPIAVALLAVIYFGGAISGGHFNPAVSVMMFFKKALPAIDIPFYIIAQLLGGLLALQFFNFTSAPIVVPPITV</sequence>
<dbReference type="InterPro" id="IPR000425">
    <property type="entry name" value="MIP"/>
</dbReference>
<dbReference type="EMBL" id="MN739059">
    <property type="protein sequence ID" value="QHS86663.1"/>
    <property type="molecule type" value="Genomic_DNA"/>
</dbReference>
<evidence type="ECO:0000256" key="6">
    <source>
        <dbReference type="ARBA" id="ARBA00023136"/>
    </source>
</evidence>
<dbReference type="Gene3D" id="1.20.1080.10">
    <property type="entry name" value="Glycerol uptake facilitator protein"/>
    <property type="match status" value="1"/>
</dbReference>
<dbReference type="AlphaFoldDB" id="A0A6C0B5B0"/>
<evidence type="ECO:0000256" key="7">
    <source>
        <dbReference type="SAM" id="Phobius"/>
    </source>
</evidence>
<evidence type="ECO:0000256" key="4">
    <source>
        <dbReference type="ARBA" id="ARBA00022737"/>
    </source>
</evidence>
<dbReference type="GO" id="GO:0019755">
    <property type="term" value="P:one-carbon compound transport"/>
    <property type="evidence" value="ECO:0007669"/>
    <property type="project" value="UniProtKB-ARBA"/>
</dbReference>
<dbReference type="Pfam" id="PF00230">
    <property type="entry name" value="MIP"/>
    <property type="match status" value="1"/>
</dbReference>
<evidence type="ECO:0000256" key="3">
    <source>
        <dbReference type="ARBA" id="ARBA00022692"/>
    </source>
</evidence>
<keyword evidence="6 7" id="KW-0472">Membrane</keyword>
<dbReference type="GO" id="GO:0012505">
    <property type="term" value="C:endomembrane system"/>
    <property type="evidence" value="ECO:0007669"/>
    <property type="project" value="UniProtKB-SubCell"/>
</dbReference>
<dbReference type="InterPro" id="IPR034294">
    <property type="entry name" value="Aquaporin_transptr"/>
</dbReference>
<keyword evidence="2" id="KW-0813">Transport</keyword>
<accession>A0A6C0B5B0</accession>
<keyword evidence="4" id="KW-0677">Repeat</keyword>
<evidence type="ECO:0008006" key="9">
    <source>
        <dbReference type="Google" id="ProtNLM"/>
    </source>
</evidence>
<dbReference type="GO" id="GO:0015250">
    <property type="term" value="F:water channel activity"/>
    <property type="evidence" value="ECO:0007669"/>
    <property type="project" value="TreeGrafter"/>
</dbReference>
<protein>
    <recommendedName>
        <fullName evidence="9">Major intrinsic protein</fullName>
    </recommendedName>
</protein>
<proteinExistence type="predicted"/>
<comment type="subcellular location">
    <subcellularLocation>
        <location evidence="1">Endomembrane system</location>
        <topology evidence="1">Multi-pass membrane protein</topology>
    </subcellularLocation>
</comment>
<dbReference type="PANTHER" id="PTHR45665:SF9">
    <property type="entry name" value="AQUAPORIN-8"/>
    <property type="match status" value="1"/>
</dbReference>
<dbReference type="SUPFAM" id="SSF81338">
    <property type="entry name" value="Aquaporin-like"/>
    <property type="match status" value="1"/>
</dbReference>
<dbReference type="GO" id="GO:0005737">
    <property type="term" value="C:cytoplasm"/>
    <property type="evidence" value="ECO:0007669"/>
    <property type="project" value="UniProtKB-ARBA"/>
</dbReference>
<dbReference type="InterPro" id="IPR023271">
    <property type="entry name" value="Aquaporin-like"/>
</dbReference>
<reference evidence="8" key="1">
    <citation type="journal article" date="2020" name="Nature">
        <title>Giant virus diversity and host interactions through global metagenomics.</title>
        <authorList>
            <person name="Schulz F."/>
            <person name="Roux S."/>
            <person name="Paez-Espino D."/>
            <person name="Jungbluth S."/>
            <person name="Walsh D.A."/>
            <person name="Denef V.J."/>
            <person name="McMahon K.D."/>
            <person name="Konstantinidis K.T."/>
            <person name="Eloe-Fadrosh E.A."/>
            <person name="Kyrpides N.C."/>
            <person name="Woyke T."/>
        </authorList>
    </citation>
    <scope>NUCLEOTIDE SEQUENCE</scope>
    <source>
        <strain evidence="8">GVMAG-M-3300009422-16</strain>
    </source>
</reference>
<feature type="transmembrane region" description="Helical" evidence="7">
    <location>
        <begin position="29"/>
        <end position="47"/>
    </location>
</feature>
<evidence type="ECO:0000256" key="2">
    <source>
        <dbReference type="ARBA" id="ARBA00022448"/>
    </source>
</evidence>
<name>A0A6C0B5B0_9ZZZZ</name>
<feature type="transmembrane region" description="Helical" evidence="7">
    <location>
        <begin position="6"/>
        <end position="22"/>
    </location>
</feature>
<feature type="transmembrane region" description="Helical" evidence="7">
    <location>
        <begin position="67"/>
        <end position="85"/>
    </location>
</feature>
<keyword evidence="3 7" id="KW-0812">Transmembrane</keyword>
<evidence type="ECO:0000313" key="8">
    <source>
        <dbReference type="EMBL" id="QHS86663.1"/>
    </source>
</evidence>
<evidence type="ECO:0000256" key="1">
    <source>
        <dbReference type="ARBA" id="ARBA00004127"/>
    </source>
</evidence>